<evidence type="ECO:0000313" key="3">
    <source>
        <dbReference type="Proteomes" id="UP000618445"/>
    </source>
</evidence>
<gene>
    <name evidence="2" type="ORF">H6G05_08530</name>
</gene>
<dbReference type="Pfam" id="PF00149">
    <property type="entry name" value="Metallophos"/>
    <property type="match status" value="1"/>
</dbReference>
<evidence type="ECO:0000313" key="2">
    <source>
        <dbReference type="EMBL" id="MBD2316891.1"/>
    </source>
</evidence>
<protein>
    <submittedName>
        <fullName evidence="2">Metallophosphoesterase family protein</fullName>
    </submittedName>
</protein>
<dbReference type="InterPro" id="IPR051693">
    <property type="entry name" value="UPF0046_metallophosphoest"/>
</dbReference>
<reference evidence="2 3" key="1">
    <citation type="journal article" date="2020" name="ISME J.">
        <title>Comparative genomics reveals insights into cyanobacterial evolution and habitat adaptation.</title>
        <authorList>
            <person name="Chen M.Y."/>
            <person name="Teng W.K."/>
            <person name="Zhao L."/>
            <person name="Hu C.X."/>
            <person name="Zhou Y.K."/>
            <person name="Han B.P."/>
            <person name="Song L.R."/>
            <person name="Shu W.S."/>
        </authorList>
    </citation>
    <scope>NUCLEOTIDE SEQUENCE [LARGE SCALE GENOMIC DNA]</scope>
    <source>
        <strain evidence="2 3">FACHB-1050</strain>
    </source>
</reference>
<dbReference type="Gene3D" id="3.60.21.10">
    <property type="match status" value="1"/>
</dbReference>
<dbReference type="Proteomes" id="UP000618445">
    <property type="component" value="Unassembled WGS sequence"/>
</dbReference>
<dbReference type="RefSeq" id="WP_190577767.1">
    <property type="nucleotide sequence ID" value="NZ_JACJQY010000010.1"/>
</dbReference>
<accession>A0ABR8CB10</accession>
<comment type="caution">
    <text evidence="2">The sequence shown here is derived from an EMBL/GenBank/DDBJ whole genome shotgun (WGS) entry which is preliminary data.</text>
</comment>
<proteinExistence type="predicted"/>
<dbReference type="PANTHER" id="PTHR12905">
    <property type="entry name" value="METALLOPHOSPHOESTERASE"/>
    <property type="match status" value="1"/>
</dbReference>
<organism evidence="2 3">
    <name type="scientific">Phormidium tenue FACHB-1050</name>
    <dbReference type="NCBI Taxonomy" id="2692857"/>
    <lineage>
        <taxon>Bacteria</taxon>
        <taxon>Bacillati</taxon>
        <taxon>Cyanobacteriota</taxon>
        <taxon>Cyanophyceae</taxon>
        <taxon>Oscillatoriophycideae</taxon>
        <taxon>Oscillatoriales</taxon>
        <taxon>Oscillatoriaceae</taxon>
        <taxon>Phormidium</taxon>
    </lineage>
</organism>
<dbReference type="SUPFAM" id="SSF56300">
    <property type="entry name" value="Metallo-dependent phosphatases"/>
    <property type="match status" value="1"/>
</dbReference>
<keyword evidence="3" id="KW-1185">Reference proteome</keyword>
<sequence>MSADAPRTLGWLRLVIVSDTHNVDIPISLFPEGDLLIHAGDHTKNGLLTELTDAATWLRSLAARFTYGVVAIAGNHDKPLDVETWLQVASLSHPEEQWSSELMTTAQDLFKDNEIDNLCAPMRLLQHSAEEIAGLKFFGSPYIGLTPRRQAMTQGNPLRYEGFARDPQRLIELYADIPSRLDVLITHSPPLGILDSSVQYGGVLREKPIAIGSVALRERLRVMLPDERPRLHIFGHEHDARGVFWDEELGILFVNAAAVNGDQNVIKQGGDYVMKEGFRPWVIDIRVTP</sequence>
<dbReference type="EMBL" id="JACJQY010000010">
    <property type="protein sequence ID" value="MBD2316891.1"/>
    <property type="molecule type" value="Genomic_DNA"/>
</dbReference>
<dbReference type="InterPro" id="IPR004843">
    <property type="entry name" value="Calcineurin-like_PHP"/>
</dbReference>
<evidence type="ECO:0000259" key="1">
    <source>
        <dbReference type="Pfam" id="PF00149"/>
    </source>
</evidence>
<name>A0ABR8CB10_9CYAN</name>
<dbReference type="InterPro" id="IPR029052">
    <property type="entry name" value="Metallo-depent_PP-like"/>
</dbReference>
<dbReference type="PANTHER" id="PTHR12905:SF0">
    <property type="entry name" value="CALCINEURIN-LIKE PHOSPHOESTERASE DOMAIN-CONTAINING PROTEIN"/>
    <property type="match status" value="1"/>
</dbReference>
<feature type="domain" description="Calcineurin-like phosphoesterase" evidence="1">
    <location>
        <begin position="12"/>
        <end position="239"/>
    </location>
</feature>